<comment type="similarity">
    <text evidence="7">Belongs to the TRAPP small subunits family. BET5 subfamily.</text>
</comment>
<gene>
    <name evidence="10" type="ORF">MCHLO_12994</name>
</gene>
<keyword evidence="9" id="KW-0472">Membrane</keyword>
<evidence type="ECO:0000256" key="3">
    <source>
        <dbReference type="ARBA" id="ARBA00022448"/>
    </source>
</evidence>
<evidence type="ECO:0000313" key="11">
    <source>
        <dbReference type="Proteomes" id="UP000815677"/>
    </source>
</evidence>
<keyword evidence="9" id="KW-0812">Transmembrane</keyword>
<dbReference type="EMBL" id="DF849259">
    <property type="protein sequence ID" value="GAT56336.1"/>
    <property type="molecule type" value="Genomic_DNA"/>
</dbReference>
<evidence type="ECO:0000256" key="8">
    <source>
        <dbReference type="SAM" id="MobiDB-lite"/>
    </source>
</evidence>
<dbReference type="Proteomes" id="UP000815677">
    <property type="component" value="Unassembled WGS sequence"/>
</dbReference>
<organism evidence="10 11">
    <name type="scientific">Mycena chlorophos</name>
    <name type="common">Agaric fungus</name>
    <name type="synonym">Agaricus chlorophos</name>
    <dbReference type="NCBI Taxonomy" id="658473"/>
    <lineage>
        <taxon>Eukaryota</taxon>
        <taxon>Fungi</taxon>
        <taxon>Dikarya</taxon>
        <taxon>Basidiomycota</taxon>
        <taxon>Agaricomycotina</taxon>
        <taxon>Agaricomycetes</taxon>
        <taxon>Agaricomycetidae</taxon>
        <taxon>Agaricales</taxon>
        <taxon>Marasmiineae</taxon>
        <taxon>Mycenaceae</taxon>
        <taxon>Mycena</taxon>
    </lineage>
</organism>
<dbReference type="PANTHER" id="PTHR23249">
    <property type="entry name" value="TRAFFICKING PROTEIN PARTICLE COMPLEX SUBUNIT"/>
    <property type="match status" value="1"/>
</dbReference>
<dbReference type="InterPro" id="IPR007233">
    <property type="entry name" value="TRAPPC"/>
</dbReference>
<feature type="transmembrane region" description="Helical" evidence="9">
    <location>
        <begin position="106"/>
        <end position="130"/>
    </location>
</feature>
<comment type="subcellular location">
    <subcellularLocation>
        <location evidence="2">Endoplasmic reticulum</location>
    </subcellularLocation>
    <subcellularLocation>
        <location evidence="1">Golgi apparatus</location>
        <location evidence="1">cis-Golgi network</location>
    </subcellularLocation>
</comment>
<name>A0ABQ0M2C1_MYCCL</name>
<evidence type="ECO:0000256" key="5">
    <source>
        <dbReference type="ARBA" id="ARBA00022892"/>
    </source>
</evidence>
<feature type="region of interest" description="Disordered" evidence="8">
    <location>
        <begin position="181"/>
        <end position="203"/>
    </location>
</feature>
<keyword evidence="4" id="KW-0256">Endoplasmic reticulum</keyword>
<keyword evidence="6" id="KW-0333">Golgi apparatus</keyword>
<evidence type="ECO:0000256" key="9">
    <source>
        <dbReference type="SAM" id="Phobius"/>
    </source>
</evidence>
<evidence type="ECO:0000313" key="10">
    <source>
        <dbReference type="EMBL" id="GAT56336.1"/>
    </source>
</evidence>
<keyword evidence="3" id="KW-0813">Transport</keyword>
<protein>
    <submittedName>
        <fullName evidence="10">TRAPP complex subunit</fullName>
    </submittedName>
</protein>
<proteinExistence type="inferred from homology"/>
<feature type="transmembrane region" description="Helical" evidence="9">
    <location>
        <begin position="205"/>
        <end position="226"/>
    </location>
</feature>
<dbReference type="InterPro" id="IPR011012">
    <property type="entry name" value="Longin-like_dom_sf"/>
</dbReference>
<keyword evidence="5" id="KW-0931">ER-Golgi transport</keyword>
<evidence type="ECO:0000256" key="7">
    <source>
        <dbReference type="ARBA" id="ARBA00038167"/>
    </source>
</evidence>
<keyword evidence="9" id="KW-1133">Transmembrane helix</keyword>
<accession>A0ABQ0M2C1</accession>
<evidence type="ECO:0000256" key="4">
    <source>
        <dbReference type="ARBA" id="ARBA00022824"/>
    </source>
</evidence>
<dbReference type="SUPFAM" id="SSF64356">
    <property type="entry name" value="SNARE-like"/>
    <property type="match status" value="1"/>
</dbReference>
<evidence type="ECO:0000256" key="6">
    <source>
        <dbReference type="ARBA" id="ARBA00023034"/>
    </source>
</evidence>
<dbReference type="Gene3D" id="3.30.450.70">
    <property type="match status" value="1"/>
</dbReference>
<evidence type="ECO:0000256" key="2">
    <source>
        <dbReference type="ARBA" id="ARBA00004240"/>
    </source>
</evidence>
<dbReference type="Pfam" id="PF04099">
    <property type="entry name" value="Sybindin"/>
    <property type="match status" value="1"/>
</dbReference>
<dbReference type="PANTHER" id="PTHR23249:SF16">
    <property type="entry name" value="TRAFFICKING PROTEIN PARTICLE COMPLEX SUBUNIT 1"/>
    <property type="match status" value="1"/>
</dbReference>
<reference evidence="10" key="1">
    <citation type="submission" date="2014-09" db="EMBL/GenBank/DDBJ databases">
        <title>Genome sequence of the luminous mushroom Mycena chlorophos for searching fungal bioluminescence genes.</title>
        <authorList>
            <person name="Tanaka Y."/>
            <person name="Kasuga D."/>
            <person name="Oba Y."/>
            <person name="Hase S."/>
            <person name="Sato K."/>
            <person name="Oba Y."/>
            <person name="Sakakibara Y."/>
        </authorList>
    </citation>
    <scope>NUCLEOTIDE SEQUENCE</scope>
</reference>
<evidence type="ECO:0000256" key="1">
    <source>
        <dbReference type="ARBA" id="ARBA00004222"/>
    </source>
</evidence>
<dbReference type="CDD" id="cd14855">
    <property type="entry name" value="TRAPPC1_MUM2"/>
    <property type="match status" value="1"/>
</dbReference>
<sequence>MAAPAQFAATRTLDNTIVLYLSPNQPTVPTPAELKEELKDEVWVSRVQQLTTTAARFNKLWFERIWLLVGILAIFIVPVVVYPIIANKLFGNEDDVTSRQIFEARGISFALFFGLVLFVFVPLAIFKFLGQQQVNALLRKWEQEDKAKHGNVPMSKWTVQSPGVFRSSTILRVQLPAGRSLSRRIKRRSTSTSTRTPRDDDPSQLAMLIGSSRLFLPAAMTIYSLYVFDRHCTTIYYHDFHRTRRPKPAVQGAILPAVSQAVSTPHHSNPSVYSAFSSPRNTLASSSGVVVAVNEAAPAPPSPLLMTAPASPAPVNITSTGLSFDEESKLVYGVILSLRNMIKKISGKDEQFTSYRTSSYKLHLYETVSGYKFVMLSDPASDSLRFILRQIYVGPFLEYVVRNPLVQMDSKEYGIDNEYFRASVDRLVRSSHFS</sequence>
<keyword evidence="11" id="KW-1185">Reference proteome</keyword>
<feature type="transmembrane region" description="Helical" evidence="9">
    <location>
        <begin position="65"/>
        <end position="86"/>
    </location>
</feature>
<dbReference type="SMART" id="SM01399">
    <property type="entry name" value="Sybindin"/>
    <property type="match status" value="1"/>
</dbReference>